<dbReference type="Pfam" id="PF04295">
    <property type="entry name" value="GD_AH_second"/>
    <property type="match status" value="1"/>
</dbReference>
<keyword evidence="4" id="KW-0378">Hydrolase</keyword>
<sequence length="495" mass="52696">MAPLKIHEADNVAVLLEDVKAGAVLEAAGTQLIALESIDKGHKIALTTLTQGEAVIKYGFPIGHATTTIPAGSWVHTHNVRTNLGDVLEYDYQPAPLLVPSADCRLSFQGYRRENGRAGVRNEVWIIPTVSCVNRTAQLLAKWANEELAPAASIDGVFEYTHPYGCSQLGEDHAATQSILSALVNHPNAGAVLVLGLGCENNNIAEFKKVLGEVDDKRVKFLVAQEFSDEFAAGQAILKDLVEYAGQYKRTECSARDLVIGLKCGGSDGFSGITGNPLVGAFSDRLVACGGSSVLTEVPEMFGAETLLMNRAKNKVVFEKIVALINNFKAYFASYHQPVYENPSPGNKKGGITTLEEKSLGCTQKGGRSIVSDVLQYGQAVSTRGLNLLNGPGNDAVATTALAAAGCQIVLFTTGRGTPLGTAVPTVKIATNSDLFQYKANWMDFDAGAILTGKPLESVTDELSQFILAVASGQQTKAEKMGFREIAIFKNGVTL</sequence>
<comment type="similarity">
    <text evidence="1">Belongs to the UxaA family.</text>
</comment>
<dbReference type="Proteomes" id="UP000295063">
    <property type="component" value="Unassembled WGS sequence"/>
</dbReference>
<dbReference type="InterPro" id="IPR013974">
    <property type="entry name" value="SAF"/>
</dbReference>
<keyword evidence="5" id="KW-1185">Reference proteome</keyword>
<name>A0A4V6NGA8_9FIRM</name>
<evidence type="ECO:0000259" key="3">
    <source>
        <dbReference type="SMART" id="SM00858"/>
    </source>
</evidence>
<keyword evidence="2" id="KW-0456">Lyase</keyword>
<dbReference type="GO" id="GO:0019698">
    <property type="term" value="P:D-galacturonate catabolic process"/>
    <property type="evidence" value="ECO:0007669"/>
    <property type="project" value="TreeGrafter"/>
</dbReference>
<dbReference type="SMART" id="SM00858">
    <property type="entry name" value="SAF"/>
    <property type="match status" value="1"/>
</dbReference>
<comment type="caution">
    <text evidence="4">The sequence shown here is derived from an EMBL/GenBank/DDBJ whole genome shotgun (WGS) entry which is preliminary data.</text>
</comment>
<dbReference type="PANTHER" id="PTHR30536">
    <property type="entry name" value="ALTRONATE/GALACTARATE DEHYDRATASE"/>
    <property type="match status" value="1"/>
</dbReference>
<reference evidence="4 5" key="1">
    <citation type="submission" date="2019-03" db="EMBL/GenBank/DDBJ databases">
        <title>Genomic Encyclopedia of Type Strains, Phase IV (KMG-IV): sequencing the most valuable type-strain genomes for metagenomic binning, comparative biology and taxonomic classification.</title>
        <authorList>
            <person name="Goeker M."/>
        </authorList>
    </citation>
    <scope>NUCLEOTIDE SEQUENCE [LARGE SCALE GENOMIC DNA]</scope>
    <source>
        <strain evidence="4 5">DSM 15969</strain>
    </source>
</reference>
<feature type="domain" description="SAF" evidence="3">
    <location>
        <begin position="10"/>
        <end position="81"/>
    </location>
</feature>
<dbReference type="Gene3D" id="2.30.130.110">
    <property type="match status" value="1"/>
</dbReference>
<evidence type="ECO:0000256" key="2">
    <source>
        <dbReference type="ARBA" id="ARBA00023239"/>
    </source>
</evidence>
<dbReference type="CDD" id="cd11613">
    <property type="entry name" value="SAF_AH_GD"/>
    <property type="match status" value="1"/>
</dbReference>
<dbReference type="InterPro" id="IPR007392">
    <property type="entry name" value="GD_AH_second"/>
</dbReference>
<dbReference type="PANTHER" id="PTHR30536:SF5">
    <property type="entry name" value="ALTRONATE DEHYDRATASE"/>
    <property type="match status" value="1"/>
</dbReference>
<proteinExistence type="inferred from homology"/>
<dbReference type="GO" id="GO:0016829">
    <property type="term" value="F:lyase activity"/>
    <property type="evidence" value="ECO:0007669"/>
    <property type="project" value="UniProtKB-KW"/>
</dbReference>
<evidence type="ECO:0000313" key="5">
    <source>
        <dbReference type="Proteomes" id="UP000295063"/>
    </source>
</evidence>
<dbReference type="EMBL" id="SLUI01000005">
    <property type="protein sequence ID" value="TCL37625.1"/>
    <property type="molecule type" value="Genomic_DNA"/>
</dbReference>
<protein>
    <submittedName>
        <fullName evidence="4">Altronate hydrolase</fullName>
    </submittedName>
</protein>
<dbReference type="OrthoDB" id="9804574at2"/>
<gene>
    <name evidence="4" type="ORF">EV210_10556</name>
</gene>
<dbReference type="InterPro" id="IPR052172">
    <property type="entry name" value="UxaA_altronate/galactarate_dh"/>
</dbReference>
<dbReference type="InterPro" id="IPR044144">
    <property type="entry name" value="SAF_UxaA/GarD"/>
</dbReference>
<accession>A0A4V6NGA8</accession>
<evidence type="ECO:0000256" key="1">
    <source>
        <dbReference type="ARBA" id="ARBA00010986"/>
    </source>
</evidence>
<dbReference type="GO" id="GO:0016787">
    <property type="term" value="F:hydrolase activity"/>
    <property type="evidence" value="ECO:0007669"/>
    <property type="project" value="UniProtKB-KW"/>
</dbReference>
<evidence type="ECO:0000313" key="4">
    <source>
        <dbReference type="EMBL" id="TCL37625.1"/>
    </source>
</evidence>
<dbReference type="Pfam" id="PF20629">
    <property type="entry name" value="GD_AH_C"/>
    <property type="match status" value="1"/>
</dbReference>
<dbReference type="InterPro" id="IPR048332">
    <property type="entry name" value="GD_AH_C"/>
</dbReference>
<dbReference type="AlphaFoldDB" id="A0A4V6NGA8"/>
<dbReference type="Pfam" id="PF08666">
    <property type="entry name" value="SAF"/>
    <property type="match status" value="1"/>
</dbReference>
<dbReference type="RefSeq" id="WP_132078455.1">
    <property type="nucleotide sequence ID" value="NZ_SLUI01000005.1"/>
</dbReference>
<organism evidence="4 5">
    <name type="scientific">Anaerospora hongkongensis</name>
    <dbReference type="NCBI Taxonomy" id="244830"/>
    <lineage>
        <taxon>Bacteria</taxon>
        <taxon>Bacillati</taxon>
        <taxon>Bacillota</taxon>
        <taxon>Negativicutes</taxon>
        <taxon>Selenomonadales</taxon>
        <taxon>Sporomusaceae</taxon>
        <taxon>Anaerospora</taxon>
    </lineage>
</organism>